<dbReference type="SUPFAM" id="SSF51735">
    <property type="entry name" value="NAD(P)-binding Rossmann-fold domains"/>
    <property type="match status" value="1"/>
</dbReference>
<evidence type="ECO:0000256" key="2">
    <source>
        <dbReference type="ARBA" id="ARBA00022857"/>
    </source>
</evidence>
<protein>
    <recommendedName>
        <fullName evidence="5">GDP-L-fucose synthase</fullName>
        <ecNumber evidence="5">1.1.1.271</ecNumber>
    </recommendedName>
    <alternativeName>
        <fullName evidence="5">GDP-4-keto-6-deoxy-D-mannose-3,5-epimerase-4-reductase</fullName>
    </alternativeName>
</protein>
<dbReference type="PANTHER" id="PTHR43238:SF1">
    <property type="entry name" value="GDP-L-FUCOSE SYNTHASE"/>
    <property type="match status" value="1"/>
</dbReference>
<dbReference type="PATRIC" id="fig|1341181.4.peg.480"/>
<name>V6SUZ5_9FLAO</name>
<feature type="binding site" evidence="5">
    <location>
        <position position="187"/>
    </location>
    <ligand>
        <name>substrate</name>
    </ligand>
</feature>
<keyword evidence="3 5" id="KW-0560">Oxidoreductase</keyword>
<comment type="similarity">
    <text evidence="1 5">Belongs to the NAD(P)-dependent epimerase/dehydratase family. Fucose synthase subfamily.</text>
</comment>
<feature type="binding site" evidence="5">
    <location>
        <position position="209"/>
    </location>
    <ligand>
        <name>substrate</name>
    </ligand>
</feature>
<dbReference type="GO" id="GO:0070401">
    <property type="term" value="F:NADP+ binding"/>
    <property type="evidence" value="ECO:0007669"/>
    <property type="project" value="UniProtKB-UniRule"/>
</dbReference>
<evidence type="ECO:0000313" key="7">
    <source>
        <dbReference type="EMBL" id="ESU29997.1"/>
    </source>
</evidence>
<feature type="binding site" evidence="5">
    <location>
        <begin position="10"/>
        <end position="16"/>
    </location>
    <ligand>
        <name>NADP(+)</name>
        <dbReference type="ChEBI" id="CHEBI:58349"/>
    </ligand>
</feature>
<dbReference type="Proteomes" id="UP000018004">
    <property type="component" value="Unassembled WGS sequence"/>
</dbReference>
<dbReference type="GO" id="GO:0016853">
    <property type="term" value="F:isomerase activity"/>
    <property type="evidence" value="ECO:0007669"/>
    <property type="project" value="UniProtKB-KW"/>
</dbReference>
<evidence type="ECO:0000313" key="8">
    <source>
        <dbReference type="Proteomes" id="UP000018004"/>
    </source>
</evidence>
<evidence type="ECO:0000256" key="4">
    <source>
        <dbReference type="ARBA" id="ARBA00023235"/>
    </source>
</evidence>
<dbReference type="Gene3D" id="3.90.25.10">
    <property type="entry name" value="UDP-galactose 4-epimerase, domain 1"/>
    <property type="match status" value="1"/>
</dbReference>
<comment type="caution">
    <text evidence="7">The sequence shown here is derived from an EMBL/GenBank/DDBJ whole genome shotgun (WGS) entry which is preliminary data.</text>
</comment>
<feature type="binding site" evidence="5">
    <location>
        <position position="179"/>
    </location>
    <ligand>
        <name>NADP(+)</name>
        <dbReference type="ChEBI" id="CHEBI:58349"/>
    </ligand>
</feature>
<comment type="catalytic activity">
    <reaction evidence="5">
        <text>GDP-beta-L-fucose + NADP(+) = GDP-4-dehydro-alpha-D-rhamnose + NADPH + H(+)</text>
        <dbReference type="Rhea" id="RHEA:18885"/>
        <dbReference type="ChEBI" id="CHEBI:15378"/>
        <dbReference type="ChEBI" id="CHEBI:57273"/>
        <dbReference type="ChEBI" id="CHEBI:57783"/>
        <dbReference type="ChEBI" id="CHEBI:57964"/>
        <dbReference type="ChEBI" id="CHEBI:58349"/>
        <dbReference type="EC" id="1.1.1.271"/>
    </reaction>
</comment>
<feature type="binding site" evidence="5">
    <location>
        <position position="139"/>
    </location>
    <ligand>
        <name>NADP(+)</name>
        <dbReference type="ChEBI" id="CHEBI:58349"/>
    </ligand>
</feature>
<comment type="caution">
    <text evidence="5">Lacks conserved residue(s) required for the propagation of feature annotation.</text>
</comment>
<feature type="binding site" evidence="5">
    <location>
        <begin position="104"/>
        <end position="107"/>
    </location>
    <ligand>
        <name>NADP(+)</name>
        <dbReference type="ChEBI" id="CHEBI:58349"/>
    </ligand>
</feature>
<dbReference type="InterPro" id="IPR028614">
    <property type="entry name" value="GDP_fucose/colitose_synth"/>
</dbReference>
<organism evidence="7 8">
    <name type="scientific">Flavobacterium limnosediminis JC2902</name>
    <dbReference type="NCBI Taxonomy" id="1341181"/>
    <lineage>
        <taxon>Bacteria</taxon>
        <taxon>Pseudomonadati</taxon>
        <taxon>Bacteroidota</taxon>
        <taxon>Flavobacteriia</taxon>
        <taxon>Flavobacteriales</taxon>
        <taxon>Flavobacteriaceae</taxon>
        <taxon>Flavobacterium</taxon>
    </lineage>
</organism>
<evidence type="ECO:0000256" key="1">
    <source>
        <dbReference type="ARBA" id="ARBA00005959"/>
    </source>
</evidence>
<feature type="site" description="Important for catalytic activity" evidence="5">
    <location>
        <position position="106"/>
    </location>
</feature>
<feature type="active site" description="Proton donor/acceptor" evidence="5">
    <location>
        <position position="135"/>
    </location>
</feature>
<dbReference type="InterPro" id="IPR036291">
    <property type="entry name" value="NAD(P)-bd_dom_sf"/>
</dbReference>
<keyword evidence="2 5" id="KW-0521">NADP</keyword>
<dbReference type="AlphaFoldDB" id="V6SUZ5"/>
<dbReference type="InterPro" id="IPR001509">
    <property type="entry name" value="Epimerase_deHydtase"/>
</dbReference>
<evidence type="ECO:0000256" key="5">
    <source>
        <dbReference type="HAMAP-Rule" id="MF_00956"/>
    </source>
</evidence>
<dbReference type="eggNOG" id="COG0451">
    <property type="taxonomic scope" value="Bacteria"/>
</dbReference>
<feature type="site" description="Important for catalytic activity" evidence="5">
    <location>
        <position position="108"/>
    </location>
</feature>
<dbReference type="HAMAP" id="MF_00956">
    <property type="entry name" value="GDP_fucose_synth"/>
    <property type="match status" value="1"/>
</dbReference>
<dbReference type="Pfam" id="PF01370">
    <property type="entry name" value="Epimerase"/>
    <property type="match status" value="1"/>
</dbReference>
<dbReference type="GO" id="GO:0042351">
    <property type="term" value="P:'de novo' GDP-L-fucose biosynthetic process"/>
    <property type="evidence" value="ECO:0007669"/>
    <property type="project" value="UniProtKB-UniRule"/>
</dbReference>
<reference evidence="7 8" key="1">
    <citation type="submission" date="2013-08" db="EMBL/GenBank/DDBJ databases">
        <title>Flavobacterium limnosediminis JC2902 genome sequencing.</title>
        <authorList>
            <person name="Lee K."/>
            <person name="Yi H."/>
            <person name="Park S."/>
            <person name="Chun J."/>
        </authorList>
    </citation>
    <scope>NUCLEOTIDE SEQUENCE [LARGE SCALE GENOMIC DNA]</scope>
    <source>
        <strain evidence="7 8">JC2902</strain>
    </source>
</reference>
<keyword evidence="4 5" id="KW-0413">Isomerase</keyword>
<evidence type="ECO:0000256" key="3">
    <source>
        <dbReference type="ARBA" id="ARBA00023002"/>
    </source>
</evidence>
<feature type="domain" description="NAD-dependent epimerase/dehydratase" evidence="6">
    <location>
        <begin position="6"/>
        <end position="238"/>
    </location>
</feature>
<proteinExistence type="inferred from homology"/>
<dbReference type="EC" id="1.1.1.271" evidence="5"/>
<keyword evidence="8" id="KW-1185">Reference proteome</keyword>
<dbReference type="STRING" id="1341181.FLJC2902T_04840"/>
<dbReference type="PANTHER" id="PTHR43238">
    <property type="entry name" value="GDP-L-FUCOSE SYNTHASE"/>
    <property type="match status" value="1"/>
</dbReference>
<comment type="pathway">
    <text evidence="5">Nucleotide-sugar biosynthesis; GDP-L-fucose biosynthesis via de novo pathway; GDP-L-fucose from GDP-alpha-D-mannose: step 2/2.</text>
</comment>
<accession>V6SUZ5</accession>
<feature type="binding site" evidence="5">
    <location>
        <begin position="163"/>
        <end position="166"/>
    </location>
    <ligand>
        <name>NADP(+)</name>
        <dbReference type="ChEBI" id="CHEBI:58349"/>
    </ligand>
</feature>
<dbReference type="EMBL" id="AVGG01000001">
    <property type="protein sequence ID" value="ESU29997.1"/>
    <property type="molecule type" value="Genomic_DNA"/>
</dbReference>
<dbReference type="GO" id="GO:0050577">
    <property type="term" value="F:GDP-L-fucose synthase activity"/>
    <property type="evidence" value="ECO:0007669"/>
    <property type="project" value="UniProtKB-UniRule"/>
</dbReference>
<comment type="function">
    <text evidence="5">Catalyzes the two-step NADP-dependent conversion of GDP-4-dehydro-6-deoxy-D-mannose to GDP-fucose, involving an epimerase and a reductase reaction.</text>
</comment>
<sequence length="311" mass="35561">MQVMKILLTGGNGMVGKNILEHLKASFHTIFSPTSKELNLKNYHEVENYIKIHQPEIVIHSAGLVGGIQANIERPVDFLVDNLDMGRNIILAARNNGVKYFMNLASSCMYPRNAQNPLQEDLILKGELEPTNEGYALAKIVSTRLCEYISRENPEYKYKTVIPCNLYGRHDKFSPKHSHMIPSAVKKIYDAKKNHHTSIDIWGDGLSRREFMYAGDLADFVFFALDKFEDLPQNINVGLGHDYTINEYYEVIAKVLDFKGTFVHDLSKPVGMRQKLIDDTKLREFGWKHTTSLEDGIKKTIAYYKNQKSND</sequence>
<feature type="binding site" evidence="5">
    <location>
        <position position="202"/>
    </location>
    <ligand>
        <name>substrate</name>
    </ligand>
</feature>
<evidence type="ECO:0000259" key="6">
    <source>
        <dbReference type="Pfam" id="PF01370"/>
    </source>
</evidence>
<dbReference type="UniPathway" id="UPA00128">
    <property type="reaction ID" value="UER00191"/>
</dbReference>
<keyword evidence="5" id="KW-0511">Multifunctional enzyme</keyword>
<gene>
    <name evidence="5" type="primary">fcl</name>
    <name evidence="7" type="ORF">FLJC2902T_04840</name>
</gene>
<dbReference type="CDD" id="cd05239">
    <property type="entry name" value="GDP_FS_SDR_e"/>
    <property type="match status" value="1"/>
</dbReference>
<dbReference type="Gene3D" id="3.40.50.720">
    <property type="entry name" value="NAD(P)-binding Rossmann-like Domain"/>
    <property type="match status" value="1"/>
</dbReference>